<evidence type="ECO:0000313" key="6">
    <source>
        <dbReference type="Proteomes" id="UP000250088"/>
    </source>
</evidence>
<dbReference type="InterPro" id="IPR036388">
    <property type="entry name" value="WH-like_DNA-bd_sf"/>
</dbReference>
<organism evidence="5 6">
    <name type="scientific">Natrarchaeobaculum aegyptiacum</name>
    <dbReference type="NCBI Taxonomy" id="745377"/>
    <lineage>
        <taxon>Archaea</taxon>
        <taxon>Methanobacteriati</taxon>
        <taxon>Methanobacteriota</taxon>
        <taxon>Stenosarchaea group</taxon>
        <taxon>Halobacteria</taxon>
        <taxon>Halobacteriales</taxon>
        <taxon>Natrialbaceae</taxon>
        <taxon>Natrarchaeobaculum</taxon>
    </lineage>
</organism>
<dbReference type="Pfam" id="PF01614">
    <property type="entry name" value="IclR_C"/>
    <property type="match status" value="1"/>
</dbReference>
<dbReference type="OrthoDB" id="14763at2157"/>
<name>A0A2Z2I0F1_9EURY</name>
<dbReference type="InterPro" id="IPR036390">
    <property type="entry name" value="WH_DNA-bd_sf"/>
</dbReference>
<dbReference type="InterPro" id="IPR001845">
    <property type="entry name" value="HTH_ArsR_DNA-bd_dom"/>
</dbReference>
<dbReference type="KEGG" id="naj:B1756_15915"/>
<dbReference type="Pfam" id="PF01022">
    <property type="entry name" value="HTH_5"/>
    <property type="match status" value="1"/>
</dbReference>
<evidence type="ECO:0000256" key="3">
    <source>
        <dbReference type="ARBA" id="ARBA00023163"/>
    </source>
</evidence>
<dbReference type="SUPFAM" id="SSF46785">
    <property type="entry name" value="Winged helix' DNA-binding domain"/>
    <property type="match status" value="1"/>
</dbReference>
<dbReference type="InterPro" id="IPR014757">
    <property type="entry name" value="Tscrpt_reg_IclR_C"/>
</dbReference>
<dbReference type="PANTHER" id="PTHR30136:SF35">
    <property type="entry name" value="HTH-TYPE TRANSCRIPTIONAL REGULATOR RV1719"/>
    <property type="match status" value="1"/>
</dbReference>
<dbReference type="PROSITE" id="PS51078">
    <property type="entry name" value="ICLR_ED"/>
    <property type="match status" value="1"/>
</dbReference>
<dbReference type="PANTHER" id="PTHR30136">
    <property type="entry name" value="HELIX-TURN-HELIX TRANSCRIPTIONAL REGULATOR, ICLR FAMILY"/>
    <property type="match status" value="1"/>
</dbReference>
<evidence type="ECO:0000256" key="2">
    <source>
        <dbReference type="ARBA" id="ARBA00023125"/>
    </source>
</evidence>
<gene>
    <name evidence="5" type="ORF">B1756_15915</name>
</gene>
<evidence type="ECO:0000259" key="4">
    <source>
        <dbReference type="PROSITE" id="PS51078"/>
    </source>
</evidence>
<dbReference type="SUPFAM" id="SSF55781">
    <property type="entry name" value="GAF domain-like"/>
    <property type="match status" value="1"/>
</dbReference>
<dbReference type="GeneID" id="32895590"/>
<evidence type="ECO:0000313" key="5">
    <source>
        <dbReference type="EMBL" id="ARS91887.1"/>
    </source>
</evidence>
<dbReference type="InterPro" id="IPR050707">
    <property type="entry name" value="HTH_MetabolicPath_Reg"/>
</dbReference>
<keyword evidence="1" id="KW-0805">Transcription regulation</keyword>
<dbReference type="RefSeq" id="WP_086890223.1">
    <property type="nucleotide sequence ID" value="NZ_CP019893.1"/>
</dbReference>
<dbReference type="GO" id="GO:0045892">
    <property type="term" value="P:negative regulation of DNA-templated transcription"/>
    <property type="evidence" value="ECO:0007669"/>
    <property type="project" value="TreeGrafter"/>
</dbReference>
<dbReference type="GO" id="GO:0003700">
    <property type="term" value="F:DNA-binding transcription factor activity"/>
    <property type="evidence" value="ECO:0007669"/>
    <property type="project" value="InterPro"/>
</dbReference>
<dbReference type="AlphaFoldDB" id="A0A2Z2I0F1"/>
<evidence type="ECO:0000256" key="1">
    <source>
        <dbReference type="ARBA" id="ARBA00023015"/>
    </source>
</evidence>
<keyword evidence="2" id="KW-0238">DNA-binding</keyword>
<proteinExistence type="predicted"/>
<dbReference type="SMART" id="SM00346">
    <property type="entry name" value="HTH_ICLR"/>
    <property type="match status" value="1"/>
</dbReference>
<dbReference type="InterPro" id="IPR029016">
    <property type="entry name" value="GAF-like_dom_sf"/>
</dbReference>
<sequence length="253" mass="28568">MTKEANHPVRTTEKSLLIVEKLRELDGARIYQLEEDLEMTKGAIHNHLSTLRKHGYVVKNGNEYALSLQFLTLGGYVRSNYLIYEHGRPKANTLADDTGMLVNLATEENGQSVYLYQARGEYAVNLDTQLGHRLRLHNIGIGKAIMAYLSDERVDEILDQWGLPAETENTITDRDRLFEELETVREQEYATDLEERTEGLCCIAAPIRPDNEILGAISVSTPTSRLGDRGFDDDLIGQVKSTANQIALDIKYR</sequence>
<dbReference type="GO" id="GO:0003677">
    <property type="term" value="F:DNA binding"/>
    <property type="evidence" value="ECO:0007669"/>
    <property type="project" value="UniProtKB-KW"/>
</dbReference>
<keyword evidence="6" id="KW-1185">Reference proteome</keyword>
<dbReference type="Gene3D" id="1.10.10.10">
    <property type="entry name" value="Winged helix-like DNA-binding domain superfamily/Winged helix DNA-binding domain"/>
    <property type="match status" value="1"/>
</dbReference>
<feature type="domain" description="IclR-ED" evidence="4">
    <location>
        <begin position="69"/>
        <end position="252"/>
    </location>
</feature>
<protein>
    <submittedName>
        <fullName evidence="5">IclR family transcriptional regulator</fullName>
    </submittedName>
</protein>
<reference evidence="6" key="1">
    <citation type="submission" date="2017-02" db="EMBL/GenBank/DDBJ databases">
        <title>Natronthermophilus aegyptiacus gen. nov.,sp. nov., an aerobic, extremely halophilic alkalithermophilic archaeon isolated from the athalassohaline Wadi An Natrun, Egypt.</title>
        <authorList>
            <person name="Zhao B."/>
        </authorList>
    </citation>
    <scope>NUCLEOTIDE SEQUENCE [LARGE SCALE GENOMIC DNA]</scope>
    <source>
        <strain evidence="6">JW/NM-HA 15</strain>
    </source>
</reference>
<dbReference type="EMBL" id="CP019893">
    <property type="protein sequence ID" value="ARS91887.1"/>
    <property type="molecule type" value="Genomic_DNA"/>
</dbReference>
<accession>A0A2Z2I0F1</accession>
<keyword evidence="3" id="KW-0804">Transcription</keyword>
<dbReference type="Proteomes" id="UP000250088">
    <property type="component" value="Chromosome"/>
</dbReference>
<dbReference type="Gene3D" id="3.30.450.40">
    <property type="match status" value="1"/>
</dbReference>
<dbReference type="InterPro" id="IPR005471">
    <property type="entry name" value="Tscrpt_reg_IclR_N"/>
</dbReference>